<comment type="caution">
    <text evidence="2">The sequence shown here is derived from an EMBL/GenBank/DDBJ whole genome shotgun (WGS) entry which is preliminary data.</text>
</comment>
<name>A0ABD0PHQ4_CIRMR</name>
<accession>A0ABD0PHQ4</accession>
<evidence type="ECO:0000256" key="1">
    <source>
        <dbReference type="SAM" id="MobiDB-lite"/>
    </source>
</evidence>
<evidence type="ECO:0000313" key="2">
    <source>
        <dbReference type="EMBL" id="KAL0173599.1"/>
    </source>
</evidence>
<organism evidence="2 3">
    <name type="scientific">Cirrhinus mrigala</name>
    <name type="common">Mrigala</name>
    <dbReference type="NCBI Taxonomy" id="683832"/>
    <lineage>
        <taxon>Eukaryota</taxon>
        <taxon>Metazoa</taxon>
        <taxon>Chordata</taxon>
        <taxon>Craniata</taxon>
        <taxon>Vertebrata</taxon>
        <taxon>Euteleostomi</taxon>
        <taxon>Actinopterygii</taxon>
        <taxon>Neopterygii</taxon>
        <taxon>Teleostei</taxon>
        <taxon>Ostariophysi</taxon>
        <taxon>Cypriniformes</taxon>
        <taxon>Cyprinidae</taxon>
        <taxon>Labeoninae</taxon>
        <taxon>Labeonini</taxon>
        <taxon>Cirrhinus</taxon>
    </lineage>
</organism>
<feature type="region of interest" description="Disordered" evidence="1">
    <location>
        <begin position="12"/>
        <end position="64"/>
    </location>
</feature>
<proteinExistence type="predicted"/>
<dbReference type="AlphaFoldDB" id="A0ABD0PHQ4"/>
<feature type="compositionally biased region" description="Low complexity" evidence="1">
    <location>
        <begin position="27"/>
        <end position="50"/>
    </location>
</feature>
<protein>
    <submittedName>
        <fullName evidence="2">Uncharacterized protein</fullName>
    </submittedName>
</protein>
<keyword evidence="3" id="KW-1185">Reference proteome</keyword>
<evidence type="ECO:0000313" key="3">
    <source>
        <dbReference type="Proteomes" id="UP001529510"/>
    </source>
</evidence>
<reference evidence="2 3" key="1">
    <citation type="submission" date="2024-05" db="EMBL/GenBank/DDBJ databases">
        <title>Genome sequencing and assembly of Indian major carp, Cirrhinus mrigala (Hamilton, 1822).</title>
        <authorList>
            <person name="Mohindra V."/>
            <person name="Chowdhury L.M."/>
            <person name="Lal K."/>
            <person name="Jena J.K."/>
        </authorList>
    </citation>
    <scope>NUCLEOTIDE SEQUENCE [LARGE SCALE GENOMIC DNA]</scope>
    <source>
        <strain evidence="2">CM1030</strain>
        <tissue evidence="2">Blood</tissue>
    </source>
</reference>
<dbReference type="EMBL" id="JAMKFB020000015">
    <property type="protein sequence ID" value="KAL0173599.1"/>
    <property type="molecule type" value="Genomic_DNA"/>
</dbReference>
<gene>
    <name evidence="2" type="ORF">M9458_029567</name>
</gene>
<feature type="non-terminal residue" evidence="2">
    <location>
        <position position="1"/>
    </location>
</feature>
<sequence length="64" mass="7469">DDIQIIINQQLKMQQQTEQAQKRSAGRLSFLSKSRRPSSSPSTISEISPEQNQTPWRDWLKRSK</sequence>
<dbReference type="Proteomes" id="UP001529510">
    <property type="component" value="Unassembled WGS sequence"/>
</dbReference>